<dbReference type="InterPro" id="IPR029045">
    <property type="entry name" value="ClpP/crotonase-like_dom_sf"/>
</dbReference>
<feature type="transmembrane region" description="Helical" evidence="6">
    <location>
        <begin position="6"/>
        <end position="27"/>
    </location>
</feature>
<dbReference type="SUPFAM" id="SSF50156">
    <property type="entry name" value="PDZ domain-like"/>
    <property type="match status" value="1"/>
</dbReference>
<dbReference type="SUPFAM" id="SSF52096">
    <property type="entry name" value="ClpP/crotonase"/>
    <property type="match status" value="1"/>
</dbReference>
<name>A0ABY5NUF0_9FLAO</name>
<evidence type="ECO:0000259" key="7">
    <source>
        <dbReference type="PROSITE" id="PS50106"/>
    </source>
</evidence>
<dbReference type="InterPro" id="IPR004447">
    <property type="entry name" value="Peptidase_S41A"/>
</dbReference>
<keyword evidence="6" id="KW-0812">Transmembrane</keyword>
<keyword evidence="6" id="KW-0472">Membrane</keyword>
<evidence type="ECO:0000256" key="5">
    <source>
        <dbReference type="RuleBase" id="RU004404"/>
    </source>
</evidence>
<feature type="domain" description="PDZ" evidence="7">
    <location>
        <begin position="88"/>
        <end position="172"/>
    </location>
</feature>
<evidence type="ECO:0000256" key="1">
    <source>
        <dbReference type="ARBA" id="ARBA00009179"/>
    </source>
</evidence>
<dbReference type="CDD" id="cd06782">
    <property type="entry name" value="cpPDZ_CPP-like"/>
    <property type="match status" value="1"/>
</dbReference>
<dbReference type="Pfam" id="PF13180">
    <property type="entry name" value="PDZ_2"/>
    <property type="match status" value="1"/>
</dbReference>
<reference evidence="8 9" key="1">
    <citation type="submission" date="2022-08" db="EMBL/GenBank/DDBJ databases">
        <title>Myroides zhujiangensis sp. nov., a novel bacterium isolated from sediment in the Pearl River Estuary.</title>
        <authorList>
            <person name="Cui L."/>
        </authorList>
    </citation>
    <scope>NUCLEOTIDE SEQUENCE [LARGE SCALE GENOMIC DNA]</scope>
    <source>
        <strain evidence="8 9">SCSIO 72103</strain>
    </source>
</reference>
<dbReference type="InterPro" id="IPR036034">
    <property type="entry name" value="PDZ_sf"/>
</dbReference>
<dbReference type="PANTHER" id="PTHR32060">
    <property type="entry name" value="TAIL-SPECIFIC PROTEASE"/>
    <property type="match status" value="1"/>
</dbReference>
<evidence type="ECO:0000256" key="6">
    <source>
        <dbReference type="SAM" id="Phobius"/>
    </source>
</evidence>
<dbReference type="SMART" id="SM00245">
    <property type="entry name" value="TSPc"/>
    <property type="match status" value="1"/>
</dbReference>
<dbReference type="NCBIfam" id="TIGR00225">
    <property type="entry name" value="prc"/>
    <property type="match status" value="1"/>
</dbReference>
<keyword evidence="6" id="KW-1133">Transmembrane helix</keyword>
<dbReference type="RefSeq" id="WP_257500111.1">
    <property type="nucleotide sequence ID" value="NZ_CP102382.1"/>
</dbReference>
<keyword evidence="3 5" id="KW-0378">Hydrolase</keyword>
<dbReference type="InterPro" id="IPR005151">
    <property type="entry name" value="Tail-specific_protease"/>
</dbReference>
<keyword evidence="4 5" id="KW-0720">Serine protease</keyword>
<keyword evidence="9" id="KW-1185">Reference proteome</keyword>
<protein>
    <submittedName>
        <fullName evidence="8">S41 family peptidase</fullName>
    </submittedName>
</protein>
<dbReference type="Pfam" id="PF03572">
    <property type="entry name" value="Peptidase_S41"/>
    <property type="match status" value="1"/>
</dbReference>
<dbReference type="InterPro" id="IPR001478">
    <property type="entry name" value="PDZ"/>
</dbReference>
<dbReference type="PROSITE" id="PS50106">
    <property type="entry name" value="PDZ"/>
    <property type="match status" value="1"/>
</dbReference>
<dbReference type="Gene3D" id="3.30.750.44">
    <property type="match status" value="1"/>
</dbReference>
<dbReference type="Gene3D" id="2.30.42.10">
    <property type="match status" value="1"/>
</dbReference>
<dbReference type="Proteomes" id="UP001317001">
    <property type="component" value="Chromosome"/>
</dbReference>
<evidence type="ECO:0000256" key="3">
    <source>
        <dbReference type="ARBA" id="ARBA00022801"/>
    </source>
</evidence>
<dbReference type="CDD" id="cd07560">
    <property type="entry name" value="Peptidase_S41_CPP"/>
    <property type="match status" value="1"/>
</dbReference>
<dbReference type="EMBL" id="CP102382">
    <property type="protein sequence ID" value="UUV22194.1"/>
    <property type="molecule type" value="Genomic_DNA"/>
</dbReference>
<gene>
    <name evidence="8" type="ORF">NPX36_03935</name>
</gene>
<dbReference type="PANTHER" id="PTHR32060:SF30">
    <property type="entry name" value="CARBOXY-TERMINAL PROCESSING PROTEASE CTPA"/>
    <property type="match status" value="1"/>
</dbReference>
<proteinExistence type="inferred from homology"/>
<sequence>MSKKNYLWPLITMGSLAAGIVLGGFFAKNGAPFSVKEEKGRVKLNKLIDLIEQEYVDNVDTDSIIDMTVNNILSQLDPHSTYISKSEFDEVQNVMKGSFVGIGINYHILNDTLAVVKPLPGGPSDKAGLKPGDRILYAEKVQLFNQGLSNDSIVNLLKGNAGTKALLKVYRKSTNKTFDVEIARGEVPLKSVDTAIKIDSETGYIKINRFSETTYSEFKNGLQSLLNQGINELVLDLRENGGGYMEPAIQIADDFLDGNEIIVKTVNKKGNVKITKASNKGLFPNKKLYVLINENSASASEIIAGAIQDNDRGTIVGRRSYGKGLVQREMYLGDGSAVRLTTARYYTPSGRSIQKPYNDGLDEYNSDLSNRFKSGELYSKDSIHLADSLKFKTIKGRVVFGGGGIVPDVFVPLKNKHGEDAIQLLMKTSLVSYYVFEQIEKERAVLEKLSPKQLAERIYNNPKYFNELKAHLKTSGLTFNLDRHKNNIMFYLVAEYVYQLYDDNAYYHWILQQDPMIQKINTLQ</sequence>
<dbReference type="SMART" id="SM00228">
    <property type="entry name" value="PDZ"/>
    <property type="match status" value="1"/>
</dbReference>
<organism evidence="8 9">
    <name type="scientific">Paenimyroides aestuarii</name>
    <dbReference type="NCBI Taxonomy" id="2968490"/>
    <lineage>
        <taxon>Bacteria</taxon>
        <taxon>Pseudomonadati</taxon>
        <taxon>Bacteroidota</taxon>
        <taxon>Flavobacteriia</taxon>
        <taxon>Flavobacteriales</taxon>
        <taxon>Flavobacteriaceae</taxon>
        <taxon>Paenimyroides</taxon>
    </lineage>
</organism>
<comment type="similarity">
    <text evidence="1 5">Belongs to the peptidase S41A family.</text>
</comment>
<evidence type="ECO:0000256" key="2">
    <source>
        <dbReference type="ARBA" id="ARBA00022670"/>
    </source>
</evidence>
<keyword evidence="2 5" id="KW-0645">Protease</keyword>
<evidence type="ECO:0000313" key="8">
    <source>
        <dbReference type="EMBL" id="UUV22194.1"/>
    </source>
</evidence>
<accession>A0ABY5NUF0</accession>
<evidence type="ECO:0000313" key="9">
    <source>
        <dbReference type="Proteomes" id="UP001317001"/>
    </source>
</evidence>
<dbReference type="Gene3D" id="3.90.226.10">
    <property type="entry name" value="2-enoyl-CoA Hydratase, Chain A, domain 1"/>
    <property type="match status" value="1"/>
</dbReference>
<evidence type="ECO:0000256" key="4">
    <source>
        <dbReference type="ARBA" id="ARBA00022825"/>
    </source>
</evidence>